<feature type="compositionally biased region" description="Basic and acidic residues" evidence="1">
    <location>
        <begin position="204"/>
        <end position="217"/>
    </location>
</feature>
<dbReference type="AlphaFoldDB" id="A0A1B6JQL1"/>
<reference evidence="2" key="1">
    <citation type="submission" date="2015-11" db="EMBL/GenBank/DDBJ databases">
        <title>De novo transcriptome assembly of four potential Pierce s Disease insect vectors from Arizona vineyards.</title>
        <authorList>
            <person name="Tassone E.E."/>
        </authorList>
    </citation>
    <scope>NUCLEOTIDE SEQUENCE</scope>
</reference>
<evidence type="ECO:0000256" key="1">
    <source>
        <dbReference type="SAM" id="MobiDB-lite"/>
    </source>
</evidence>
<accession>A0A1B6JQL1</accession>
<proteinExistence type="predicted"/>
<dbReference type="EMBL" id="GECU01006344">
    <property type="protein sequence ID" value="JAT01363.1"/>
    <property type="molecule type" value="Transcribed_RNA"/>
</dbReference>
<sequence length="316" mass="35374">MAYTPPPMPGRGTLMGPPAPTDDRKVTILNPPATETEEEPEPELEPPPENTYPCGCPFPGQHKTDCMWSMWEQMRDNYLQTKELMGKFMTQAVSMQEGEARPKCECPPCCHGRDLGEAMGIQQMQGVTVPWGQHLQTQTQQFPAGLTQSLGYPIESEARRAMEEQKRIKNTWVQFLNIFNMSMDLANDVSRDRWEANKRRKERARLERQERLEEQRRQRQARSSITSTTTAEKTPEKSKKKGEEKLAKDEPKSGVQKSQSDSQSKAASPEPDQQGSAVEETAPGETAPEETAPEETAPEETAPEAAEATEEPAEAG</sequence>
<feature type="compositionally biased region" description="Basic and acidic residues" evidence="1">
    <location>
        <begin position="233"/>
        <end position="252"/>
    </location>
</feature>
<evidence type="ECO:0000313" key="2">
    <source>
        <dbReference type="EMBL" id="JAT01363.1"/>
    </source>
</evidence>
<feature type="region of interest" description="Disordered" evidence="1">
    <location>
        <begin position="195"/>
        <end position="316"/>
    </location>
</feature>
<protein>
    <submittedName>
        <fullName evidence="2">Uncharacterized protein</fullName>
    </submittedName>
</protein>
<feature type="compositionally biased region" description="Acidic residues" evidence="1">
    <location>
        <begin position="287"/>
        <end position="316"/>
    </location>
</feature>
<feature type="compositionally biased region" description="Low complexity" evidence="1">
    <location>
        <begin position="253"/>
        <end position="268"/>
    </location>
</feature>
<organism evidence="2">
    <name type="scientific">Homalodisca liturata</name>
    <dbReference type="NCBI Taxonomy" id="320908"/>
    <lineage>
        <taxon>Eukaryota</taxon>
        <taxon>Metazoa</taxon>
        <taxon>Ecdysozoa</taxon>
        <taxon>Arthropoda</taxon>
        <taxon>Hexapoda</taxon>
        <taxon>Insecta</taxon>
        <taxon>Pterygota</taxon>
        <taxon>Neoptera</taxon>
        <taxon>Paraneoptera</taxon>
        <taxon>Hemiptera</taxon>
        <taxon>Auchenorrhyncha</taxon>
        <taxon>Membracoidea</taxon>
        <taxon>Cicadellidae</taxon>
        <taxon>Cicadellinae</taxon>
        <taxon>Proconiini</taxon>
        <taxon>Homalodisca</taxon>
    </lineage>
</organism>
<gene>
    <name evidence="2" type="ORF">g.19109</name>
</gene>
<feature type="region of interest" description="Disordered" evidence="1">
    <location>
        <begin position="1"/>
        <end position="50"/>
    </location>
</feature>
<feature type="compositionally biased region" description="Acidic residues" evidence="1">
    <location>
        <begin position="35"/>
        <end position="46"/>
    </location>
</feature>
<feature type="compositionally biased region" description="Low complexity" evidence="1">
    <location>
        <begin position="221"/>
        <end position="232"/>
    </location>
</feature>
<name>A0A1B6JQL1_9HEMI</name>